<dbReference type="InterPro" id="IPR001888">
    <property type="entry name" value="Transposase_1"/>
</dbReference>
<sequence>MSPGSSTESSPAFARIGLRENPGKYLNQISYCDGHVRFDLTTDGGRAKSAVFWAGCARICFLGHVLWRRGERGESDRGRDGSYRDYSRSRTLQKLWFGYKREDASEQRHIESAEFHAADGHDRIFDTVIKNVPRSVEHGIDHTPTEARHVGDGPALDDSGQSSAGQVSWRLDSKLSTASSAIFFRDEVMWDHVFLDKTSGYWDLDIKEAIEIQLDGNNFNRNGTEADNGVASCKFTKEIEIKSTPSAGNVMATVFFDSEGLLLVDIMPHGTTINSDEYVATLKKLQVRLSRVRRHREKQDVLLLHENAQPYVSHKTTDQIRKFG</sequence>
<proteinExistence type="predicted"/>
<evidence type="ECO:0000256" key="1">
    <source>
        <dbReference type="SAM" id="MobiDB-lite"/>
    </source>
</evidence>
<dbReference type="Gene3D" id="3.30.420.10">
    <property type="entry name" value="Ribonuclease H-like superfamily/Ribonuclease H"/>
    <property type="match status" value="1"/>
</dbReference>
<dbReference type="PANTHER" id="PTHR46060:SF1">
    <property type="entry name" value="MARINER MOS1 TRANSPOSASE-LIKE PROTEIN"/>
    <property type="match status" value="1"/>
</dbReference>
<accession>A0ABQ8TMG8</accession>
<feature type="region of interest" description="Disordered" evidence="1">
    <location>
        <begin position="141"/>
        <end position="164"/>
    </location>
</feature>
<gene>
    <name evidence="2" type="ORF">ANN_13677</name>
</gene>
<feature type="compositionally biased region" description="Basic and acidic residues" evidence="1">
    <location>
        <begin position="141"/>
        <end position="151"/>
    </location>
</feature>
<dbReference type="PANTHER" id="PTHR46060">
    <property type="entry name" value="MARINER MOS1 TRANSPOSASE-LIKE PROTEIN"/>
    <property type="match status" value="1"/>
</dbReference>
<evidence type="ECO:0000313" key="3">
    <source>
        <dbReference type="Proteomes" id="UP001148838"/>
    </source>
</evidence>
<dbReference type="InterPro" id="IPR052709">
    <property type="entry name" value="Transposase-MT_Hybrid"/>
</dbReference>
<dbReference type="Pfam" id="PF01359">
    <property type="entry name" value="Transposase_1"/>
    <property type="match status" value="1"/>
</dbReference>
<comment type="caution">
    <text evidence="2">The sequence shown here is derived from an EMBL/GenBank/DDBJ whole genome shotgun (WGS) entry which is preliminary data.</text>
</comment>
<evidence type="ECO:0008006" key="4">
    <source>
        <dbReference type="Google" id="ProtNLM"/>
    </source>
</evidence>
<name>A0ABQ8TMG8_PERAM</name>
<organism evidence="2 3">
    <name type="scientific">Periplaneta americana</name>
    <name type="common">American cockroach</name>
    <name type="synonym">Blatta americana</name>
    <dbReference type="NCBI Taxonomy" id="6978"/>
    <lineage>
        <taxon>Eukaryota</taxon>
        <taxon>Metazoa</taxon>
        <taxon>Ecdysozoa</taxon>
        <taxon>Arthropoda</taxon>
        <taxon>Hexapoda</taxon>
        <taxon>Insecta</taxon>
        <taxon>Pterygota</taxon>
        <taxon>Neoptera</taxon>
        <taxon>Polyneoptera</taxon>
        <taxon>Dictyoptera</taxon>
        <taxon>Blattodea</taxon>
        <taxon>Blattoidea</taxon>
        <taxon>Blattidae</taxon>
        <taxon>Blattinae</taxon>
        <taxon>Periplaneta</taxon>
    </lineage>
</organism>
<dbReference type="Proteomes" id="UP001148838">
    <property type="component" value="Unassembled WGS sequence"/>
</dbReference>
<evidence type="ECO:0000313" key="2">
    <source>
        <dbReference type="EMBL" id="KAJ4446975.1"/>
    </source>
</evidence>
<dbReference type="EMBL" id="JAJSOF020000009">
    <property type="protein sequence ID" value="KAJ4446975.1"/>
    <property type="molecule type" value="Genomic_DNA"/>
</dbReference>
<protein>
    <recommendedName>
        <fullName evidence="4">Mariner Mos1 transposase</fullName>
    </recommendedName>
</protein>
<dbReference type="InterPro" id="IPR036397">
    <property type="entry name" value="RNaseH_sf"/>
</dbReference>
<keyword evidence="3" id="KW-1185">Reference proteome</keyword>
<reference evidence="2 3" key="1">
    <citation type="journal article" date="2022" name="Allergy">
        <title>Genome assembly and annotation of Periplaneta americana reveal a comprehensive cockroach allergen profile.</title>
        <authorList>
            <person name="Wang L."/>
            <person name="Xiong Q."/>
            <person name="Saelim N."/>
            <person name="Wang L."/>
            <person name="Nong W."/>
            <person name="Wan A.T."/>
            <person name="Shi M."/>
            <person name="Liu X."/>
            <person name="Cao Q."/>
            <person name="Hui J.H.L."/>
            <person name="Sookrung N."/>
            <person name="Leung T.F."/>
            <person name="Tungtrongchitr A."/>
            <person name="Tsui S.K.W."/>
        </authorList>
    </citation>
    <scope>NUCLEOTIDE SEQUENCE [LARGE SCALE GENOMIC DNA]</scope>
    <source>
        <strain evidence="2">PWHHKU_190912</strain>
    </source>
</reference>